<dbReference type="Gene3D" id="1.10.150.50">
    <property type="entry name" value="Transcription Factor, Ets-1"/>
    <property type="match status" value="3"/>
</dbReference>
<dbReference type="PANTHER" id="PTHR12587:SF14">
    <property type="entry name" value="AT31531P"/>
    <property type="match status" value="1"/>
</dbReference>
<feature type="compositionally biased region" description="Low complexity" evidence="4">
    <location>
        <begin position="715"/>
        <end position="727"/>
    </location>
</feature>
<dbReference type="InterPro" id="IPR029515">
    <property type="entry name" value="Liprin"/>
</dbReference>
<dbReference type="Pfam" id="PF07647">
    <property type="entry name" value="SAM_2"/>
    <property type="match status" value="1"/>
</dbReference>
<dbReference type="GO" id="GO:0048786">
    <property type="term" value="C:presynaptic active zone"/>
    <property type="evidence" value="ECO:0007669"/>
    <property type="project" value="TreeGrafter"/>
</dbReference>
<evidence type="ECO:0000313" key="6">
    <source>
        <dbReference type="EMBL" id="KAJ6221099.1"/>
    </source>
</evidence>
<feature type="domain" description="SAM" evidence="5">
    <location>
        <begin position="1159"/>
        <end position="1190"/>
    </location>
</feature>
<feature type="compositionally biased region" description="Basic residues" evidence="4">
    <location>
        <begin position="472"/>
        <end position="489"/>
    </location>
</feature>
<dbReference type="EMBL" id="JAPWDV010000002">
    <property type="protein sequence ID" value="KAJ6221099.1"/>
    <property type="molecule type" value="Genomic_DNA"/>
</dbReference>
<accession>A0A9Q0M8Z5</accession>
<evidence type="ECO:0000256" key="1">
    <source>
        <dbReference type="ARBA" id="ARBA00007547"/>
    </source>
</evidence>
<dbReference type="SMART" id="SM00454">
    <property type="entry name" value="SAM"/>
    <property type="match status" value="3"/>
</dbReference>
<keyword evidence="7" id="KW-1185">Reference proteome</keyword>
<feature type="region of interest" description="Disordered" evidence="4">
    <location>
        <begin position="1332"/>
        <end position="1357"/>
    </location>
</feature>
<dbReference type="Pfam" id="PF00536">
    <property type="entry name" value="SAM_1"/>
    <property type="match status" value="2"/>
</dbReference>
<proteinExistence type="inferred from homology"/>
<dbReference type="Proteomes" id="UP001142055">
    <property type="component" value="Chromosome 2"/>
</dbReference>
<protein>
    <recommendedName>
        <fullName evidence="5">SAM domain-containing protein</fullName>
    </recommendedName>
</protein>
<reference evidence="6" key="1">
    <citation type="submission" date="2022-12" db="EMBL/GenBank/DDBJ databases">
        <title>Genome assemblies of Blomia tropicalis.</title>
        <authorList>
            <person name="Cui Y."/>
        </authorList>
    </citation>
    <scope>NUCLEOTIDE SEQUENCE</scope>
    <source>
        <tissue evidence="6">Adult mites</tissue>
    </source>
</reference>
<feature type="compositionally biased region" description="Basic and acidic residues" evidence="4">
    <location>
        <begin position="1332"/>
        <end position="1351"/>
    </location>
</feature>
<dbReference type="PANTHER" id="PTHR12587">
    <property type="entry name" value="LAR INTERACTING PROTEIN LIP -RELATED PROTEIN"/>
    <property type="match status" value="1"/>
</dbReference>
<dbReference type="InterPro" id="IPR013761">
    <property type="entry name" value="SAM/pointed_sf"/>
</dbReference>
<gene>
    <name evidence="6" type="ORF">RDWZM_006911</name>
</gene>
<evidence type="ECO:0000256" key="2">
    <source>
        <dbReference type="ARBA" id="ARBA00022737"/>
    </source>
</evidence>
<feature type="domain" description="SAM" evidence="5">
    <location>
        <begin position="992"/>
        <end position="1056"/>
    </location>
</feature>
<evidence type="ECO:0000313" key="7">
    <source>
        <dbReference type="Proteomes" id="UP001142055"/>
    </source>
</evidence>
<feature type="region of interest" description="Disordered" evidence="4">
    <location>
        <begin position="414"/>
        <end position="509"/>
    </location>
</feature>
<feature type="compositionally biased region" description="Polar residues" evidence="4">
    <location>
        <begin position="149"/>
        <end position="190"/>
    </location>
</feature>
<dbReference type="PROSITE" id="PS50105">
    <property type="entry name" value="SAM_DOMAIN"/>
    <property type="match status" value="3"/>
</dbReference>
<dbReference type="InterPro" id="IPR037618">
    <property type="entry name" value="LIPB1/2_SAM_2nd"/>
</dbReference>
<name>A0A9Q0M8Z5_BLOTA</name>
<comment type="similarity">
    <text evidence="1">Belongs to the liprin family. Liprin-beta subfamily.</text>
</comment>
<feature type="compositionally biased region" description="Pro residues" evidence="4">
    <location>
        <begin position="327"/>
        <end position="339"/>
    </location>
</feature>
<evidence type="ECO:0000256" key="3">
    <source>
        <dbReference type="ARBA" id="ARBA00023054"/>
    </source>
</evidence>
<feature type="compositionally biased region" description="Polar residues" evidence="4">
    <location>
        <begin position="492"/>
        <end position="505"/>
    </location>
</feature>
<dbReference type="CDD" id="cd09566">
    <property type="entry name" value="SAM_liprin-beta1_2_repeat2"/>
    <property type="match status" value="1"/>
</dbReference>
<evidence type="ECO:0000256" key="4">
    <source>
        <dbReference type="SAM" id="MobiDB-lite"/>
    </source>
</evidence>
<feature type="region of interest" description="Disordered" evidence="4">
    <location>
        <begin position="129"/>
        <end position="191"/>
    </location>
</feature>
<feature type="region of interest" description="Disordered" evidence="4">
    <location>
        <begin position="322"/>
        <end position="344"/>
    </location>
</feature>
<sequence length="1357" mass="152876">MDVFNDKLSVNPSGNDGDTLNASQMLHLALQKMDGIIATNLDAESLSIKSDSLILSSEDVRYDISINTKPSIPISPIANSNNNNNYGKVLNRNVENVFTLEIDNKNHEPHHKKQDKLNRLLQELKDYSKENDESNLNSNRESDHHNQKAIKQSNTKLDNDTNGLPFQRNQRNPYSSNGNISNHQNQTMDSNNHEVKTIDDVSTWTKKCSRGGERITRPLSESIVSDDIGYNSLRLRSHSHSQQSLANKDYVYRQSMSDYHPMDHVDIVRNMARYYHHQQPQQQQQSVPKHLVHTPQYMGPYGSYDPLGPIYMNHHQSMANYHMMQSQPPPPPPPPPPPSQSTANAYQRANYASMCRTIGCDHCTLTNYMSNHAYDHHHHHPHHLMGPYWDYPTSLLMASNPNLIGHQIGSMLSTGGGGTHHRKASINNNSNGSPNLTPSSSGSNNNNNSISGNGSPSSSTNQVSIENMDNKPHHHHQHPNHNHHHHHPQHNSPMDNKSTTPTSTPEYYRHSPELMTDISTASAAEQDQRNSNYLQQLGLSSNTEQVHYHEHATSTMERCAQLESIVAILRNQLLTTEDLFKKALLSKKTLQGANCDLLTIVDKLKLDLTHSEGKRKLVEDHNTRIEADIETIKTRLLEKETEISSLRLTLAKIVRSTGYVLSDNELALLRGKTIASDFIKDKLAKDNYAELTYKSSAHKSGNAFYSEPSSRRESYSSNNGPNGQSSPIVPIRYHSAHPSPSSTPPFRQGKNGTNGTTLPIVNSNTMPSRSTSAENVKMNSDEHNGSNDSSSNVINMDNHRARSEDKQNSFRFKNSYSTMPHNARALRQIQQQLNDGECESQRKRENEFRQMSQSFIDDQLTTNDKPSERIPSISMPSSPIIHFKSSAHGQPSGAITFAKDEEIIPISMQSSASELNRNGVCQQSQPQSSTLIQTSKAKGFRRIFSRKRSTSSLSGLSDIFSRGGLRATSGPRLGFVTNEKKFQNLNLPFSKWDTNLVADWFALIGLGMYANECKRWCKNGEHLMRATSADVEKDLGIKNALHRKKLRLAVAAMNDEEDTMLKNAGRLDYLWVARWLDDIGLPQYKDAFVDARIDGRVLHYLTIEDLFNLKVVSQLHFASIRAGVRILRENNYNSQCLKRRATPEESHDGEWSPGEVALWSSHRVMEWLRSIDLSEYAPNLRGSGVHGALILFENAFNADLFATLLSIPNTKTLLRRHISAKFKQLIGEELNKMKRDFELQPNYSPMIPGSKIKAYKKGHFSLMRKKRSDFELTDYVCPMSPVPSTRTKIMNMLHGSKNIPITNQSNVANNMVDNDLLKNSSKSITTQFEKPTKSINDELTSKSDSELEETKSMNNLT</sequence>
<dbReference type="InterPro" id="IPR037617">
    <property type="entry name" value="LIPB1/2_SAM_1"/>
</dbReference>
<keyword evidence="3" id="KW-0175">Coiled coil</keyword>
<organism evidence="6 7">
    <name type="scientific">Blomia tropicalis</name>
    <name type="common">Mite</name>
    <dbReference type="NCBI Taxonomy" id="40697"/>
    <lineage>
        <taxon>Eukaryota</taxon>
        <taxon>Metazoa</taxon>
        <taxon>Ecdysozoa</taxon>
        <taxon>Arthropoda</taxon>
        <taxon>Chelicerata</taxon>
        <taxon>Arachnida</taxon>
        <taxon>Acari</taxon>
        <taxon>Acariformes</taxon>
        <taxon>Sarcoptiformes</taxon>
        <taxon>Astigmata</taxon>
        <taxon>Glycyphagoidea</taxon>
        <taxon>Echimyopodidae</taxon>
        <taxon>Blomia</taxon>
    </lineage>
</organism>
<dbReference type="GO" id="GO:0007528">
    <property type="term" value="P:neuromuscular junction development"/>
    <property type="evidence" value="ECO:0007669"/>
    <property type="project" value="TreeGrafter"/>
</dbReference>
<dbReference type="FunFam" id="1.10.150.50:FF:000005">
    <property type="entry name" value="Liprin-beta-1 isoform 1"/>
    <property type="match status" value="1"/>
</dbReference>
<feature type="compositionally biased region" description="Low complexity" evidence="4">
    <location>
        <begin position="425"/>
        <end position="461"/>
    </location>
</feature>
<feature type="region of interest" description="Disordered" evidence="4">
    <location>
        <begin position="700"/>
        <end position="794"/>
    </location>
</feature>
<dbReference type="CDD" id="cd09563">
    <property type="entry name" value="SAM_liprin-beta1_2_repeat1"/>
    <property type="match status" value="1"/>
</dbReference>
<keyword evidence="2" id="KW-0677">Repeat</keyword>
<comment type="caution">
    <text evidence="6">The sequence shown here is derived from an EMBL/GenBank/DDBJ whole genome shotgun (WGS) entry which is preliminary data.</text>
</comment>
<dbReference type="SUPFAM" id="SSF47769">
    <property type="entry name" value="SAM/Pointed domain"/>
    <property type="match status" value="3"/>
</dbReference>
<dbReference type="InterPro" id="IPR001660">
    <property type="entry name" value="SAM"/>
</dbReference>
<feature type="domain" description="SAM" evidence="5">
    <location>
        <begin position="1072"/>
        <end position="1130"/>
    </location>
</feature>
<evidence type="ECO:0000259" key="5">
    <source>
        <dbReference type="PROSITE" id="PS50105"/>
    </source>
</evidence>
<feature type="compositionally biased region" description="Polar residues" evidence="4">
    <location>
        <begin position="750"/>
        <end position="778"/>
    </location>
</feature>